<feature type="region of interest" description="Disordered" evidence="1">
    <location>
        <begin position="306"/>
        <end position="328"/>
    </location>
</feature>
<evidence type="ECO:0000256" key="1">
    <source>
        <dbReference type="SAM" id="MobiDB-lite"/>
    </source>
</evidence>
<dbReference type="GO" id="GO:0003729">
    <property type="term" value="F:mRNA binding"/>
    <property type="evidence" value="ECO:0007669"/>
    <property type="project" value="TreeGrafter"/>
</dbReference>
<sequence>MSILNQTTQKRFDLLKDQLIISGITSADTLKGVVSLIFNKAILEPTFSSMYAQLCSDLNEKLPSFPSDEPGGKVITFKRVLLNNCQELFESAHKLREEARQMTAPEQESERKGKEWLIKLRYLGNIRLICELFKQQIIPEKIVHHIVQELLGQDRKICPEEENVEAICQVFNIICEQLDKNEKSRCINDVYFSRLKELSTNPQLGPRLRLMVCDVLDLRPSNLVRRRDEVVNISDHILKIKEEVEAELYGENASRYHVDINTTGDSRFEVCERVRYTRDQLLQLRNNILKLKQEVEAELFGQDANRGGLADTNVQGQTQSRCSEPDTDDQLSKLAQFSAPVEDRSLDLIRENSEFGARFYSRQQEVAEYDVQEQLSSQFARTQMSINHWVQIQSQTCHSEPGTCENGEYNDKEQLSSQGVPDPTLIKAELPCPAARKSNFSDKDCIFKTVMSILNQPTQKKFDLLKDQLIISRITSADTLKGVVSLIFNKSILEPTFSSMYAQLCSDLNEKLPSFPSDEPGGKVITFKQVLINNCQEVFESTHKLREEARQMTAPEQESERKDKEWLIKLRYLGNIRLICELFKQQIILEKIVHHIVQELLGIDPLNCPEEENVEAICQVFNIICEQLDKNKKSRHVNDIYFSRLKKLSTNPQLGPRLRLMVCDVLDLRPSNLVRRRDEVKEKTIIKIHSEAGKTLGLCPSSIASLRISRGPLAQQSLSHGPLPINRPGTSDMMPGMLGTRKMLGMPGMDNDNREVPRSCSIC</sequence>
<feature type="domain" description="MIF4G" evidence="2">
    <location>
        <begin position="447"/>
        <end position="672"/>
    </location>
</feature>
<evidence type="ECO:0000259" key="2">
    <source>
        <dbReference type="SMART" id="SM00543"/>
    </source>
</evidence>
<dbReference type="PANTHER" id="PTHR23253:SF53">
    <property type="entry name" value="EUKARYOTIC TRANSLATION INITIATION FACTOR ISOFORM 4G-1"/>
    <property type="match status" value="1"/>
</dbReference>
<dbReference type="Gene3D" id="1.25.40.180">
    <property type="match status" value="2"/>
</dbReference>
<dbReference type="SMART" id="SM00543">
    <property type="entry name" value="MIF4G"/>
    <property type="match status" value="2"/>
</dbReference>
<dbReference type="InterPro" id="IPR003890">
    <property type="entry name" value="MIF4G-like_typ-3"/>
</dbReference>
<dbReference type="PANTHER" id="PTHR23253">
    <property type="entry name" value="EUKARYOTIC TRANSLATION INITIATION FACTOR 4 GAMMA"/>
    <property type="match status" value="1"/>
</dbReference>
<dbReference type="SUPFAM" id="SSF48371">
    <property type="entry name" value="ARM repeat"/>
    <property type="match status" value="2"/>
</dbReference>
<keyword evidence="4" id="KW-1185">Reference proteome</keyword>
<protein>
    <recommendedName>
        <fullName evidence="2">MIF4G domain-containing protein</fullName>
    </recommendedName>
</protein>
<dbReference type="Pfam" id="PF02854">
    <property type="entry name" value="MIF4G"/>
    <property type="match status" value="2"/>
</dbReference>
<evidence type="ECO:0000313" key="4">
    <source>
        <dbReference type="Proteomes" id="UP001311915"/>
    </source>
</evidence>
<dbReference type="GO" id="GO:0016281">
    <property type="term" value="C:eukaryotic translation initiation factor 4F complex"/>
    <property type="evidence" value="ECO:0007669"/>
    <property type="project" value="TreeGrafter"/>
</dbReference>
<name>A0AAV9KIV7_9SOLN</name>
<organism evidence="3 4">
    <name type="scientific">Solanum pinnatisectum</name>
    <name type="common">tansyleaf nightshade</name>
    <dbReference type="NCBI Taxonomy" id="50273"/>
    <lineage>
        <taxon>Eukaryota</taxon>
        <taxon>Viridiplantae</taxon>
        <taxon>Streptophyta</taxon>
        <taxon>Embryophyta</taxon>
        <taxon>Tracheophyta</taxon>
        <taxon>Spermatophyta</taxon>
        <taxon>Magnoliopsida</taxon>
        <taxon>eudicotyledons</taxon>
        <taxon>Gunneridae</taxon>
        <taxon>Pentapetalae</taxon>
        <taxon>asterids</taxon>
        <taxon>lamiids</taxon>
        <taxon>Solanales</taxon>
        <taxon>Solanaceae</taxon>
        <taxon>Solanoideae</taxon>
        <taxon>Solaneae</taxon>
        <taxon>Solanum</taxon>
    </lineage>
</organism>
<feature type="compositionally biased region" description="Polar residues" evidence="1">
    <location>
        <begin position="312"/>
        <end position="322"/>
    </location>
</feature>
<dbReference type="InterPro" id="IPR016024">
    <property type="entry name" value="ARM-type_fold"/>
</dbReference>
<reference evidence="3 4" key="1">
    <citation type="submission" date="2023-10" db="EMBL/GenBank/DDBJ databases">
        <title>Genome-Wide Identification Analysis in wild type Solanum Pinnatisectum Reveals Some Genes Defensing Phytophthora Infestans.</title>
        <authorList>
            <person name="Sun C."/>
        </authorList>
    </citation>
    <scope>NUCLEOTIDE SEQUENCE [LARGE SCALE GENOMIC DNA]</scope>
    <source>
        <strain evidence="3">LQN</strain>
        <tissue evidence="3">Leaf</tissue>
    </source>
</reference>
<comment type="caution">
    <text evidence="3">The sequence shown here is derived from an EMBL/GenBank/DDBJ whole genome shotgun (WGS) entry which is preliminary data.</text>
</comment>
<proteinExistence type="predicted"/>
<accession>A0AAV9KIV7</accession>
<dbReference type="Proteomes" id="UP001311915">
    <property type="component" value="Unassembled WGS sequence"/>
</dbReference>
<feature type="domain" description="MIF4G" evidence="2">
    <location>
        <begin position="1"/>
        <end position="222"/>
    </location>
</feature>
<dbReference type="GO" id="GO:0003743">
    <property type="term" value="F:translation initiation factor activity"/>
    <property type="evidence" value="ECO:0007669"/>
    <property type="project" value="TreeGrafter"/>
</dbReference>
<evidence type="ECO:0000313" key="3">
    <source>
        <dbReference type="EMBL" id="KAK4712843.1"/>
    </source>
</evidence>
<dbReference type="EMBL" id="JAWPEI010000010">
    <property type="protein sequence ID" value="KAK4712843.1"/>
    <property type="molecule type" value="Genomic_DNA"/>
</dbReference>
<dbReference type="AlphaFoldDB" id="A0AAV9KIV7"/>
<gene>
    <name evidence="3" type="ORF">R3W88_018750</name>
</gene>